<name>A0ABQ0IQU1_9ACTN</name>
<dbReference type="EMBL" id="BAOQ01000031">
    <property type="protein sequence ID" value="GAC85206.1"/>
    <property type="molecule type" value="Genomic_DNA"/>
</dbReference>
<keyword evidence="4" id="KW-1185">Reference proteome</keyword>
<evidence type="ECO:0000313" key="4">
    <source>
        <dbReference type="Proteomes" id="UP000035021"/>
    </source>
</evidence>
<feature type="signal peptide" evidence="2">
    <location>
        <begin position="1"/>
        <end position="42"/>
    </location>
</feature>
<reference evidence="3 4" key="1">
    <citation type="submission" date="2013-02" db="EMBL/GenBank/DDBJ databases">
        <title>Whole genome shotgun sequence of Gordonia paraffinivorans NBRC 108238.</title>
        <authorList>
            <person name="Isaki-Nakamura S."/>
            <person name="Hosoyama A."/>
            <person name="Tsuchikane K."/>
            <person name="Ando Y."/>
            <person name="Baba S."/>
            <person name="Ohji S."/>
            <person name="Hamada M."/>
            <person name="Tamura T."/>
            <person name="Yamazoe A."/>
            <person name="Yamazaki S."/>
            <person name="Fujita N."/>
        </authorList>
    </citation>
    <scope>NUCLEOTIDE SEQUENCE [LARGE SCALE GENOMIC DNA]</scope>
    <source>
        <strain evidence="3 4">NBRC 108238</strain>
    </source>
</reference>
<dbReference type="Proteomes" id="UP000035021">
    <property type="component" value="Unassembled WGS sequence"/>
</dbReference>
<feature type="compositionally biased region" description="Pro residues" evidence="1">
    <location>
        <begin position="118"/>
        <end position="129"/>
    </location>
</feature>
<feature type="region of interest" description="Disordered" evidence="1">
    <location>
        <begin position="281"/>
        <end position="311"/>
    </location>
</feature>
<comment type="caution">
    <text evidence="3">The sequence shown here is derived from an EMBL/GenBank/DDBJ whole genome shotgun (WGS) entry which is preliminary data.</text>
</comment>
<feature type="compositionally biased region" description="Pro residues" evidence="1">
    <location>
        <begin position="76"/>
        <end position="85"/>
    </location>
</feature>
<feature type="region of interest" description="Disordered" evidence="1">
    <location>
        <begin position="41"/>
        <end position="129"/>
    </location>
</feature>
<evidence type="ECO:0000256" key="2">
    <source>
        <dbReference type="SAM" id="SignalP"/>
    </source>
</evidence>
<evidence type="ECO:0000256" key="1">
    <source>
        <dbReference type="SAM" id="MobiDB-lite"/>
    </source>
</evidence>
<accession>A0ABQ0IQU1</accession>
<sequence length="410" mass="40523">MNMTAKHRHHQRHQMMPHHRMLAAAVVAGALASGLGAGPALAVPEQGGTSPSAPEAPEQGGTTAPAVPEQGGTTPTPAPTPPPVDYSPGARTLPAPPQEAPYQPLVTPQYDDNYSPVPTAPIGPPRPTAPVRPIAPPPEKIRIGNYITDIPKGMSRRDVTSINEWAAYTEAKIAQGLISVGVPEDEASRQAAATVIGVAAGGVTGAAAAGIPAAVVGGLGGAVIGGVIGGAISAGNPVNVAGGAAIGAAAGAAVLGIPAALAGGAAGGLAGGIIAHTLGAGDPGANPHLPGQPDRPQAPRTPEAPANPGANQFELNLSADEAAKVGLPAVDYTVTAGGDVNASATVGGQTLRAGWSGEQARAPYAALGALAPQVEKQVHEATKQAVSDLNKAIPGLHVEWPQQKKPAPRR</sequence>
<dbReference type="RefSeq" id="WP_006901431.1">
    <property type="nucleotide sequence ID" value="NZ_BAOQ01000031.1"/>
</dbReference>
<evidence type="ECO:0008006" key="5">
    <source>
        <dbReference type="Google" id="ProtNLM"/>
    </source>
</evidence>
<keyword evidence="2" id="KW-0732">Signal</keyword>
<organism evidence="3 4">
    <name type="scientific">Gordonia paraffinivorans NBRC 108238</name>
    <dbReference type="NCBI Taxonomy" id="1223543"/>
    <lineage>
        <taxon>Bacteria</taxon>
        <taxon>Bacillati</taxon>
        <taxon>Actinomycetota</taxon>
        <taxon>Actinomycetes</taxon>
        <taxon>Mycobacteriales</taxon>
        <taxon>Gordoniaceae</taxon>
        <taxon>Gordonia</taxon>
    </lineage>
</organism>
<proteinExistence type="predicted"/>
<gene>
    <name evidence="3" type="ORF">GP2_031_00170</name>
</gene>
<protein>
    <recommendedName>
        <fullName evidence="5">Glycine zipper domain-containing protein</fullName>
    </recommendedName>
</protein>
<feature type="chain" id="PRO_5046535807" description="Glycine zipper domain-containing protein" evidence="2">
    <location>
        <begin position="43"/>
        <end position="410"/>
    </location>
</feature>
<evidence type="ECO:0000313" key="3">
    <source>
        <dbReference type="EMBL" id="GAC85206.1"/>
    </source>
</evidence>